<dbReference type="PANTHER" id="PTHR10775:SF185">
    <property type="entry name" value="OS08G0208400 PROTEIN"/>
    <property type="match status" value="1"/>
</dbReference>
<accession>A0A5A7TWP6</accession>
<dbReference type="AlphaFoldDB" id="A0A5A7TWP6"/>
<sequence>MCSTTISSSFYEAKRKLRDLGLGYETIHACKYDCVLYWKEFVDLQHRPTCGETRYKVNHNRGKKFPIRDKRVETDDVLRHLADTEEWKHFDSEYPDFASDPRNKCMKETNFFMSLLISSPRSPGQFFQLYAALLWTINDFSAYGDLSGWSTKGYQACPICTSDRSSFGIQGKTKDTTNAWLDLECTTKDVENDYINVLEIVISHRVDDHIEDDTLCRIDVDPTIVKRSVVCHVTNDFIDAVNEHLSHANIMSYARNNFLETDAMFLEFEDNLDNDLAGGSSSVGKNAGEVVFSTPATPIPRRRAQSRLLKLERHVAVNERIPMKIVLGAEKPISPHAVRFNQVIGVCVQKTFSVCYLKWADVGREYIEVVKGNVQRFFVLDFNNQEMNRFVEHHMLTTFKEVQADCYRHFKKYSDPEETRANPPNVLVGRHED</sequence>
<name>A0A5A7TWP6_CUCMM</name>
<dbReference type="OrthoDB" id="3261594at2759"/>
<comment type="caution">
    <text evidence="1">The sequence shown here is derived from an EMBL/GenBank/DDBJ whole genome shotgun (WGS) entry which is preliminary data.</text>
</comment>
<reference evidence="1 2" key="1">
    <citation type="submission" date="2019-08" db="EMBL/GenBank/DDBJ databases">
        <title>Draft genome sequences of two oriental melons (Cucumis melo L. var makuwa).</title>
        <authorList>
            <person name="Kwon S.-Y."/>
        </authorList>
    </citation>
    <scope>NUCLEOTIDE SEQUENCE [LARGE SCALE GENOMIC DNA]</scope>
    <source>
        <strain evidence="2">cv. SW 3</strain>
        <tissue evidence="1">Leaf</tissue>
    </source>
</reference>
<proteinExistence type="predicted"/>
<dbReference type="InterPro" id="IPR004242">
    <property type="entry name" value="Transposase_21"/>
</dbReference>
<evidence type="ECO:0000313" key="1">
    <source>
        <dbReference type="EMBL" id="KAA0047328.1"/>
    </source>
</evidence>
<evidence type="ECO:0000313" key="2">
    <source>
        <dbReference type="Proteomes" id="UP000321393"/>
    </source>
</evidence>
<dbReference type="Proteomes" id="UP000321393">
    <property type="component" value="Unassembled WGS sequence"/>
</dbReference>
<dbReference type="PANTHER" id="PTHR10775">
    <property type="entry name" value="OS08G0208400 PROTEIN"/>
    <property type="match status" value="1"/>
</dbReference>
<protein>
    <submittedName>
        <fullName evidence="1">CACTA en-spm transposon protein</fullName>
    </submittedName>
</protein>
<organism evidence="1 2">
    <name type="scientific">Cucumis melo var. makuwa</name>
    <name type="common">Oriental melon</name>
    <dbReference type="NCBI Taxonomy" id="1194695"/>
    <lineage>
        <taxon>Eukaryota</taxon>
        <taxon>Viridiplantae</taxon>
        <taxon>Streptophyta</taxon>
        <taxon>Embryophyta</taxon>
        <taxon>Tracheophyta</taxon>
        <taxon>Spermatophyta</taxon>
        <taxon>Magnoliopsida</taxon>
        <taxon>eudicotyledons</taxon>
        <taxon>Gunneridae</taxon>
        <taxon>Pentapetalae</taxon>
        <taxon>rosids</taxon>
        <taxon>fabids</taxon>
        <taxon>Cucurbitales</taxon>
        <taxon>Cucurbitaceae</taxon>
        <taxon>Benincaseae</taxon>
        <taxon>Cucumis</taxon>
    </lineage>
</organism>
<dbReference type="Pfam" id="PF02992">
    <property type="entry name" value="Transposase_21"/>
    <property type="match status" value="1"/>
</dbReference>
<gene>
    <name evidence="1" type="ORF">E6C27_scaffold908G001490</name>
</gene>
<dbReference type="EMBL" id="SSTE01013279">
    <property type="protein sequence ID" value="KAA0047328.1"/>
    <property type="molecule type" value="Genomic_DNA"/>
</dbReference>